<evidence type="ECO:0000313" key="3">
    <source>
        <dbReference type="Proteomes" id="UP000321638"/>
    </source>
</evidence>
<feature type="chain" id="PRO_5023030351" description="DUF3224 domain-containing protein" evidence="1">
    <location>
        <begin position="28"/>
        <end position="178"/>
    </location>
</feature>
<name>A0A5C8P9W8_9HYPH</name>
<evidence type="ECO:0000313" key="2">
    <source>
        <dbReference type="EMBL" id="TXL70550.1"/>
    </source>
</evidence>
<dbReference type="AlphaFoldDB" id="A0A5C8P9W8"/>
<evidence type="ECO:0000256" key="1">
    <source>
        <dbReference type="SAM" id="SignalP"/>
    </source>
</evidence>
<gene>
    <name evidence="2" type="ORF">FHP25_34000</name>
</gene>
<accession>A0A5C8P9W8</accession>
<evidence type="ECO:0008006" key="4">
    <source>
        <dbReference type="Google" id="ProtNLM"/>
    </source>
</evidence>
<protein>
    <recommendedName>
        <fullName evidence="4">DUF3224 domain-containing protein</fullName>
    </recommendedName>
</protein>
<proteinExistence type="predicted"/>
<dbReference type="RefSeq" id="WP_147851463.1">
    <property type="nucleotide sequence ID" value="NZ_VDUZ01000057.1"/>
</dbReference>
<dbReference type="EMBL" id="VDUZ01000057">
    <property type="protein sequence ID" value="TXL70550.1"/>
    <property type="molecule type" value="Genomic_DNA"/>
</dbReference>
<reference evidence="2 3" key="1">
    <citation type="submission" date="2019-06" db="EMBL/GenBank/DDBJ databases">
        <title>New taxonomy in bacterial strain CC-CFT640, isolated from vineyard.</title>
        <authorList>
            <person name="Lin S.-Y."/>
            <person name="Tsai C.-F."/>
            <person name="Young C.-C."/>
        </authorList>
    </citation>
    <scope>NUCLEOTIDE SEQUENCE [LARGE SCALE GENOMIC DNA]</scope>
    <source>
        <strain evidence="2 3">CC-CFT640</strain>
    </source>
</reference>
<keyword evidence="3" id="KW-1185">Reference proteome</keyword>
<comment type="caution">
    <text evidence="2">The sequence shown here is derived from an EMBL/GenBank/DDBJ whole genome shotgun (WGS) entry which is preliminary data.</text>
</comment>
<dbReference type="OrthoDB" id="7344322at2"/>
<feature type="signal peptide" evidence="1">
    <location>
        <begin position="1"/>
        <end position="27"/>
    </location>
</feature>
<organism evidence="2 3">
    <name type="scientific">Vineibacter terrae</name>
    <dbReference type="NCBI Taxonomy" id="2586908"/>
    <lineage>
        <taxon>Bacteria</taxon>
        <taxon>Pseudomonadati</taxon>
        <taxon>Pseudomonadota</taxon>
        <taxon>Alphaproteobacteria</taxon>
        <taxon>Hyphomicrobiales</taxon>
        <taxon>Vineibacter</taxon>
    </lineage>
</organism>
<keyword evidence="1" id="KW-0732">Signal</keyword>
<sequence length="178" mass="18503">MISRFVTRSVLSALVAMSFLAPSLAQSEEAGINAFSVVRAKGATLRIGEKLGTFVGTLEGPLYIDGSEGPMRAGTIACSAALEIRTEDRAHQGSGHCLITAEDGGEIYGRYTCSGYFLVGCSGRFVITGGSGRLAGMSGEGPMTVRTSIGKLGAGTAATQGVEAEGIVFWRDLKYKLP</sequence>
<dbReference type="Proteomes" id="UP000321638">
    <property type="component" value="Unassembled WGS sequence"/>
</dbReference>